<evidence type="ECO:0000313" key="2">
    <source>
        <dbReference type="EMBL" id="KAK6777982.1"/>
    </source>
</evidence>
<dbReference type="Proteomes" id="UP001371456">
    <property type="component" value="Unassembled WGS sequence"/>
</dbReference>
<accession>A0AAN8T2E9</accession>
<name>A0AAN8T2E9_SOLBU</name>
<dbReference type="EMBL" id="JBANQN010000010">
    <property type="protein sequence ID" value="KAK6777982.1"/>
    <property type="molecule type" value="Genomic_DNA"/>
</dbReference>
<protein>
    <recommendedName>
        <fullName evidence="4">Pectinesterase inhibitor domain-containing protein</fullName>
    </recommendedName>
</protein>
<evidence type="ECO:0008006" key="4">
    <source>
        <dbReference type="Google" id="ProtNLM"/>
    </source>
</evidence>
<gene>
    <name evidence="2" type="ORF">RDI58_024700</name>
</gene>
<feature type="signal peptide" evidence="1">
    <location>
        <begin position="1"/>
        <end position="23"/>
    </location>
</feature>
<keyword evidence="1" id="KW-0732">Signal</keyword>
<organism evidence="2 3">
    <name type="scientific">Solanum bulbocastanum</name>
    <name type="common">Wild potato</name>
    <dbReference type="NCBI Taxonomy" id="147425"/>
    <lineage>
        <taxon>Eukaryota</taxon>
        <taxon>Viridiplantae</taxon>
        <taxon>Streptophyta</taxon>
        <taxon>Embryophyta</taxon>
        <taxon>Tracheophyta</taxon>
        <taxon>Spermatophyta</taxon>
        <taxon>Magnoliopsida</taxon>
        <taxon>eudicotyledons</taxon>
        <taxon>Gunneridae</taxon>
        <taxon>Pentapetalae</taxon>
        <taxon>asterids</taxon>
        <taxon>lamiids</taxon>
        <taxon>Solanales</taxon>
        <taxon>Solanaceae</taxon>
        <taxon>Solanoideae</taxon>
        <taxon>Solaneae</taxon>
        <taxon>Solanum</taxon>
    </lineage>
</organism>
<dbReference type="AlphaFoldDB" id="A0AAN8T2E9"/>
<keyword evidence="3" id="KW-1185">Reference proteome</keyword>
<evidence type="ECO:0000256" key="1">
    <source>
        <dbReference type="SAM" id="SignalP"/>
    </source>
</evidence>
<sequence length="137" mass="15446">MDCLRSSLVVVTLFFLWSFQIKADIDIHAIISLLKLGNANATATLEYLNEGNPKNASAENRASCLKWYRVTSINLNHSIDKLKQKNIPEAAKSVDVANAFISTCIEFQIEDATILSSYHYIKDICQKVLKQIRDNLL</sequence>
<reference evidence="2 3" key="1">
    <citation type="submission" date="2024-02" db="EMBL/GenBank/DDBJ databases">
        <title>de novo genome assembly of Solanum bulbocastanum strain 11H21.</title>
        <authorList>
            <person name="Hosaka A.J."/>
        </authorList>
    </citation>
    <scope>NUCLEOTIDE SEQUENCE [LARGE SCALE GENOMIC DNA]</scope>
    <source>
        <tissue evidence="2">Young leaves</tissue>
    </source>
</reference>
<feature type="chain" id="PRO_5042935671" description="Pectinesterase inhibitor domain-containing protein" evidence="1">
    <location>
        <begin position="24"/>
        <end position="137"/>
    </location>
</feature>
<proteinExistence type="predicted"/>
<comment type="caution">
    <text evidence="2">The sequence shown here is derived from an EMBL/GenBank/DDBJ whole genome shotgun (WGS) entry which is preliminary data.</text>
</comment>
<evidence type="ECO:0000313" key="3">
    <source>
        <dbReference type="Proteomes" id="UP001371456"/>
    </source>
</evidence>